<dbReference type="Proteomes" id="UP000064967">
    <property type="component" value="Chromosome"/>
</dbReference>
<dbReference type="EMBL" id="CP012333">
    <property type="protein sequence ID" value="AKU93958.1"/>
    <property type="molecule type" value="Genomic_DNA"/>
</dbReference>
<sequence length="361" mass="37280">MVIADSEPTDDGRFVTLDSGMDGDASALETPLMCPSSTCLDPWRTCPSSKFPCDTNLLTDDENCGGCGIRCGGIVDLTAQWTCVDGQCVFGCRGMGSQNCDKNPSNGCETFTQYDPTNCGTCGTVCPAGFDCDYGICVDACEAYGLPDMCPDGTCTDLQSDDANCGSCGVECDTSGVGLPALHDTMHYGCVGGACGVPKCNDSNSENCNGDLNDGCEANLHTPEHCVSCDDVCPAGKFCGYGGGGWKCLCGEGQTRCISNYPNEGACRSLDDDPLNCGGCDNVCPGGAWPHYQPMCTSGVCGGACQTNYADCDELLDNGCEVDTRVDNRNCGACGHACEPGQACYEGACLVAPCDAGVTAK</sequence>
<evidence type="ECO:0000313" key="2">
    <source>
        <dbReference type="Proteomes" id="UP000064967"/>
    </source>
</evidence>
<protein>
    <recommendedName>
        <fullName evidence="3">Tryptophan synthase alpha chain</fullName>
    </recommendedName>
</protein>
<gene>
    <name evidence="1" type="ORF">AKJ09_00622</name>
</gene>
<accession>A0A0K1PK90</accession>
<dbReference type="AlphaFoldDB" id="A0A0K1PK90"/>
<keyword evidence="2" id="KW-1185">Reference proteome</keyword>
<dbReference type="STRING" id="1391654.AKJ09_00622"/>
<evidence type="ECO:0008006" key="3">
    <source>
        <dbReference type="Google" id="ProtNLM"/>
    </source>
</evidence>
<name>A0A0K1PK90_9BACT</name>
<dbReference type="KEGG" id="llu:AKJ09_00622"/>
<reference evidence="1 2" key="1">
    <citation type="submission" date="2015-08" db="EMBL/GenBank/DDBJ databases">
        <authorList>
            <person name="Babu N.S."/>
            <person name="Beckwith C.J."/>
            <person name="Beseler K.G."/>
            <person name="Brison A."/>
            <person name="Carone J.V."/>
            <person name="Caskin T.P."/>
            <person name="Diamond M."/>
            <person name="Durham M.E."/>
            <person name="Foxe J.M."/>
            <person name="Go M."/>
            <person name="Henderson B.A."/>
            <person name="Jones I.B."/>
            <person name="McGettigan J.A."/>
            <person name="Micheletti S.J."/>
            <person name="Nasrallah M.E."/>
            <person name="Ortiz D."/>
            <person name="Piller C.R."/>
            <person name="Privatt S.R."/>
            <person name="Schneider S.L."/>
            <person name="Sharp S."/>
            <person name="Smith T.C."/>
            <person name="Stanton J.D."/>
            <person name="Ullery H.E."/>
            <person name="Wilson R.J."/>
            <person name="Serrano M.G."/>
            <person name="Buck G."/>
            <person name="Lee V."/>
            <person name="Wang Y."/>
            <person name="Carvalho R."/>
            <person name="Voegtly L."/>
            <person name="Shi R."/>
            <person name="Duckworth R."/>
            <person name="Johnson A."/>
            <person name="Loviza R."/>
            <person name="Walstead R."/>
            <person name="Shah Z."/>
            <person name="Kiflezghi M."/>
            <person name="Wade K."/>
            <person name="Ball S.L."/>
            <person name="Bradley K.W."/>
            <person name="Asai D.J."/>
            <person name="Bowman C.A."/>
            <person name="Russell D.A."/>
            <person name="Pope W.H."/>
            <person name="Jacobs-Sera D."/>
            <person name="Hendrix R.W."/>
            <person name="Hatfull G.F."/>
        </authorList>
    </citation>
    <scope>NUCLEOTIDE SEQUENCE [LARGE SCALE GENOMIC DNA]</scope>
    <source>
        <strain evidence="1 2">DSM 27648</strain>
    </source>
</reference>
<proteinExistence type="predicted"/>
<evidence type="ECO:0000313" key="1">
    <source>
        <dbReference type="EMBL" id="AKU93958.1"/>
    </source>
</evidence>
<organism evidence="1 2">
    <name type="scientific">Labilithrix luteola</name>
    <dbReference type="NCBI Taxonomy" id="1391654"/>
    <lineage>
        <taxon>Bacteria</taxon>
        <taxon>Pseudomonadati</taxon>
        <taxon>Myxococcota</taxon>
        <taxon>Polyangia</taxon>
        <taxon>Polyangiales</taxon>
        <taxon>Labilitrichaceae</taxon>
        <taxon>Labilithrix</taxon>
    </lineage>
</organism>